<dbReference type="EMBL" id="LNIX01000002">
    <property type="protein sequence ID" value="OXA60618.1"/>
    <property type="molecule type" value="Genomic_DNA"/>
</dbReference>
<keyword evidence="5" id="KW-0966">Cell projection</keyword>
<comment type="caution">
    <text evidence="9">The sequence shown here is derived from an EMBL/GenBank/DDBJ whole genome shotgun (WGS) entry which is preliminary data.</text>
</comment>
<dbReference type="STRING" id="158441.A0A226ETT3"/>
<feature type="domain" description="DM10" evidence="8">
    <location>
        <begin position="264"/>
        <end position="408"/>
    </location>
</feature>
<evidence type="ECO:0000313" key="10">
    <source>
        <dbReference type="Proteomes" id="UP000198287"/>
    </source>
</evidence>
<evidence type="ECO:0000259" key="8">
    <source>
        <dbReference type="PROSITE" id="PS51336"/>
    </source>
</evidence>
<evidence type="ECO:0000256" key="3">
    <source>
        <dbReference type="ARBA" id="ARBA00022737"/>
    </source>
</evidence>
<organism evidence="9 10">
    <name type="scientific">Folsomia candida</name>
    <name type="common">Springtail</name>
    <dbReference type="NCBI Taxonomy" id="158441"/>
    <lineage>
        <taxon>Eukaryota</taxon>
        <taxon>Metazoa</taxon>
        <taxon>Ecdysozoa</taxon>
        <taxon>Arthropoda</taxon>
        <taxon>Hexapoda</taxon>
        <taxon>Collembola</taxon>
        <taxon>Entomobryomorpha</taxon>
        <taxon>Isotomoidea</taxon>
        <taxon>Isotomidae</taxon>
        <taxon>Proisotominae</taxon>
        <taxon>Folsomia</taxon>
    </lineage>
</organism>
<dbReference type="OrthoDB" id="6360546at2759"/>
<keyword evidence="3" id="KW-0677">Repeat</keyword>
<sequence>MNFQTTYQGGQLDRALAKSLPCLPGYSFNLNVGADRFQRPGHWGFNQDVRIISEVEGYRPRAGIGLDTPEPRTRPGIGGILPPPWAPVRTGPDHSVFPRGHGMSRKPTWLEFDKKVLTFDTYYQEPIPESGMENYRIHQCKLYFFLEDDTVQVIEPKTHNSGIPQGQIVRRHRIPLPSPCEGQYFTLEHFNVGCEVTLYGKVFFICGCDGFTRKFLNRLGISVPHNMELPVDPATEKLVDRKTSQFARKPHHVVDTRGPFIRHSDHVLRFWSYWDDRCKLYGDLRQFIIHYFLGDDTMEIREILRPNSGYEAYPLFLRRSKIPKNPENLVGLPGEKTPLTILNVFGSMYGTKNKKAHFMVDNLGSSSNDSDFYKDNDLSIGAVLNVYGRPFILTTCDEFTKQYYKDRYQVEDFTPLQLNEALEREIPAPKPPPYLGWGQEDDLGMWKSLEMKAHVKDYRKQAEFEKDIIRFEAKFHNALQGVNKSRRFVINYYMSDDTIQVFEKEHPNSGLPKGNFLLRNRVKKPGHQPEIGNDPEFYAPKDLYVGNIININGYSFQLIDADEFSLCYMEANKHLFPHANICVCLEKFREAIGPLQGEDVLKCFSEHDTCLQGVMDTRNFRSLLLQISKCGLSEHELLTLTRCYAAKSEPPGTDFQTLQAVAQTELRRFHFDRTLLARVEYTLRYHDPCRTGRVDRETLRATLKGAKLPLFKELLDYMVDKFPAPDDDLCNRVDYCQFLKFLDWEMNAAPITKPAANQCVMKWVEPKPPMKILCVNYRAFLDDVCPNIKCSLPAVCCCCNENKACPQHPRQTEDENTNYCPQPDQKCNQQMEPCGPQEPVTVYVQPCSITYTEGNQHKCAPGAQKCFANQGENNEDCGEPIPTFSCAPCGGTN</sequence>
<evidence type="ECO:0000256" key="6">
    <source>
        <dbReference type="ARBA" id="ARBA00035003"/>
    </source>
</evidence>
<dbReference type="GO" id="GO:0010975">
    <property type="term" value="P:regulation of neuron projection development"/>
    <property type="evidence" value="ECO:0007669"/>
    <property type="project" value="TreeGrafter"/>
</dbReference>
<dbReference type="Pfam" id="PF06565">
    <property type="entry name" value="DM10_dom"/>
    <property type="match status" value="3"/>
</dbReference>
<dbReference type="AlphaFoldDB" id="A0A226ETT3"/>
<evidence type="ECO:0000256" key="5">
    <source>
        <dbReference type="ARBA" id="ARBA00023273"/>
    </source>
</evidence>
<keyword evidence="10" id="KW-1185">Reference proteome</keyword>
<keyword evidence="2" id="KW-0963">Cytoplasm</keyword>
<dbReference type="Proteomes" id="UP000198287">
    <property type="component" value="Unassembled WGS sequence"/>
</dbReference>
<evidence type="ECO:0000256" key="2">
    <source>
        <dbReference type="ARBA" id="ARBA00022490"/>
    </source>
</evidence>
<dbReference type="GO" id="GO:0005930">
    <property type="term" value="C:axoneme"/>
    <property type="evidence" value="ECO:0007669"/>
    <property type="project" value="UniProtKB-SubCell"/>
</dbReference>
<dbReference type="GO" id="GO:0005874">
    <property type="term" value="C:microtubule"/>
    <property type="evidence" value="ECO:0007669"/>
    <property type="project" value="TreeGrafter"/>
</dbReference>
<accession>A0A226ETT3</accession>
<reference evidence="9 10" key="1">
    <citation type="submission" date="2015-12" db="EMBL/GenBank/DDBJ databases">
        <title>The genome of Folsomia candida.</title>
        <authorList>
            <person name="Faddeeva A."/>
            <person name="Derks M.F."/>
            <person name="Anvar Y."/>
            <person name="Smit S."/>
            <person name="Van Straalen N."/>
            <person name="Roelofs D."/>
        </authorList>
    </citation>
    <scope>NUCLEOTIDE SEQUENCE [LARGE SCALE GENOMIC DNA]</scope>
    <source>
        <strain evidence="9 10">VU population</strain>
        <tissue evidence="9">Whole body</tissue>
    </source>
</reference>
<comment type="subcellular location">
    <subcellularLocation>
        <location evidence="1">Cytoplasm</location>
        <location evidence="1">Cytoskeleton</location>
        <location evidence="1">Cilium axoneme</location>
    </subcellularLocation>
</comment>
<evidence type="ECO:0000256" key="1">
    <source>
        <dbReference type="ARBA" id="ARBA00004430"/>
    </source>
</evidence>
<feature type="domain" description="DM10" evidence="8">
    <location>
        <begin position="465"/>
        <end position="573"/>
    </location>
</feature>
<dbReference type="Gene3D" id="2.30.29.170">
    <property type="match status" value="3"/>
</dbReference>
<dbReference type="Gene3D" id="1.10.238.10">
    <property type="entry name" value="EF-hand"/>
    <property type="match status" value="1"/>
</dbReference>
<dbReference type="OMA" id="RFSCKQP"/>
<dbReference type="PROSITE" id="PS51336">
    <property type="entry name" value="DM10"/>
    <property type="match status" value="3"/>
</dbReference>
<dbReference type="PANTHER" id="PTHR12086:SF11">
    <property type="entry name" value="EF-HAND DOMAIN-CONTAINING FAMILY MEMBER C2"/>
    <property type="match status" value="1"/>
</dbReference>
<gene>
    <name evidence="9" type="ORF">Fcan01_06120</name>
</gene>
<dbReference type="SMART" id="SM00676">
    <property type="entry name" value="DM10"/>
    <property type="match status" value="3"/>
</dbReference>
<evidence type="ECO:0000313" key="9">
    <source>
        <dbReference type="EMBL" id="OXA60618.1"/>
    </source>
</evidence>
<name>A0A226ETT3_FOLCA</name>
<dbReference type="InterPro" id="IPR011992">
    <property type="entry name" value="EF-hand-dom_pair"/>
</dbReference>
<dbReference type="SUPFAM" id="SSF47473">
    <property type="entry name" value="EF-hand"/>
    <property type="match status" value="1"/>
</dbReference>
<comment type="function">
    <text evidence="6">Microtubule inner protein (MIP) part of the dynein-decorated doublet microtubules (DMTs) in cilia axoneme, which is required for motile cilia beating.</text>
</comment>
<proteinExistence type="predicted"/>
<dbReference type="PANTHER" id="PTHR12086">
    <property type="entry name" value="EF-HAND DOMAIN C-TERMINAL CONTAINING PROTEIN"/>
    <property type="match status" value="1"/>
</dbReference>
<dbReference type="FunFam" id="2.30.29.170:FF:000002">
    <property type="entry name" value="EF-hand domain (C-terminal) containing 1"/>
    <property type="match status" value="1"/>
</dbReference>
<evidence type="ECO:0000256" key="7">
    <source>
        <dbReference type="ARBA" id="ARBA00039880"/>
    </source>
</evidence>
<feature type="domain" description="DM10" evidence="8">
    <location>
        <begin position="113"/>
        <end position="220"/>
    </location>
</feature>
<dbReference type="InterPro" id="IPR040193">
    <property type="entry name" value="EFHC1/EFHC2/EFHB"/>
</dbReference>
<keyword evidence="4" id="KW-0206">Cytoskeleton</keyword>
<protein>
    <recommendedName>
        <fullName evidence="7">EF-hand domain-containing family member C2</fullName>
    </recommendedName>
</protein>
<evidence type="ECO:0000256" key="4">
    <source>
        <dbReference type="ARBA" id="ARBA00023212"/>
    </source>
</evidence>
<dbReference type="FunFam" id="2.30.29.170:FF:000004">
    <property type="entry name" value="EF-hand domain containing 2"/>
    <property type="match status" value="1"/>
</dbReference>
<dbReference type="InterPro" id="IPR006602">
    <property type="entry name" value="DM10_dom"/>
</dbReference>